<comment type="caution">
    <text evidence="1">The sequence shown here is derived from an EMBL/GenBank/DDBJ whole genome shotgun (WGS) entry which is preliminary data.</text>
</comment>
<sequence>MVGSDSILGCCSLDFLSAKAGGAVNGGHSPFILTVDWLGWLCYFPDKRELSYHKTEYLILSFNIKFIRYSHLIAIRMEYPVRLAVRIHPTHM</sequence>
<accession>A0A1Y3UA24</accession>
<protein>
    <submittedName>
        <fullName evidence="1">Uncharacterized protein</fullName>
    </submittedName>
</protein>
<dbReference type="EMBL" id="NFHM01000007">
    <property type="protein sequence ID" value="OUN43967.1"/>
    <property type="molecule type" value="Genomic_DNA"/>
</dbReference>
<organism evidence="1 2">
    <name type="scientific">Anaerotignum lactatifermentans</name>
    <dbReference type="NCBI Taxonomy" id="160404"/>
    <lineage>
        <taxon>Bacteria</taxon>
        <taxon>Bacillati</taxon>
        <taxon>Bacillota</taxon>
        <taxon>Clostridia</taxon>
        <taxon>Lachnospirales</taxon>
        <taxon>Anaerotignaceae</taxon>
        <taxon>Anaerotignum</taxon>
    </lineage>
</organism>
<proteinExistence type="predicted"/>
<evidence type="ECO:0000313" key="1">
    <source>
        <dbReference type="EMBL" id="OUN43967.1"/>
    </source>
</evidence>
<name>A0A1Y3UA24_9FIRM</name>
<dbReference type="Proteomes" id="UP000195455">
    <property type="component" value="Unassembled WGS sequence"/>
</dbReference>
<gene>
    <name evidence="1" type="ORF">B5G26_06620</name>
</gene>
<dbReference type="AlphaFoldDB" id="A0A1Y3UA24"/>
<evidence type="ECO:0000313" key="2">
    <source>
        <dbReference type="Proteomes" id="UP000195455"/>
    </source>
</evidence>
<reference evidence="2" key="1">
    <citation type="submission" date="2017-04" db="EMBL/GenBank/DDBJ databases">
        <title>Function of individual gut microbiota members based on whole genome sequencing of pure cultures obtained from chicken caecum.</title>
        <authorList>
            <person name="Medvecky M."/>
            <person name="Cejkova D."/>
            <person name="Polansky O."/>
            <person name="Karasova D."/>
            <person name="Kubasova T."/>
            <person name="Cizek A."/>
            <person name="Rychlik I."/>
        </authorList>
    </citation>
    <scope>NUCLEOTIDE SEQUENCE [LARGE SCALE GENOMIC DNA]</scope>
    <source>
        <strain evidence="2">An75</strain>
    </source>
</reference>